<accession>A0A839U9K0</accession>
<evidence type="ECO:0000313" key="1">
    <source>
        <dbReference type="EMBL" id="MBB3147207.1"/>
    </source>
</evidence>
<dbReference type="InterPro" id="IPR046574">
    <property type="entry name" value="DUF6634"/>
</dbReference>
<reference evidence="1 2" key="1">
    <citation type="submission" date="2020-08" db="EMBL/GenBank/DDBJ databases">
        <title>Genomic Encyclopedia of Type Strains, Phase III (KMG-III): the genomes of soil and plant-associated and newly described type strains.</title>
        <authorList>
            <person name="Whitman W."/>
        </authorList>
    </citation>
    <scope>NUCLEOTIDE SEQUENCE [LARGE SCALE GENOMIC DNA]</scope>
    <source>
        <strain evidence="1 2">CECT 7015</strain>
    </source>
</reference>
<dbReference type="Pfam" id="PF20339">
    <property type="entry name" value="DUF6634"/>
    <property type="match status" value="1"/>
</dbReference>
<evidence type="ECO:0000313" key="2">
    <source>
        <dbReference type="Proteomes" id="UP000554520"/>
    </source>
</evidence>
<proteinExistence type="predicted"/>
<comment type="caution">
    <text evidence="1">The sequence shown here is derived from an EMBL/GenBank/DDBJ whole genome shotgun (WGS) entry which is preliminary data.</text>
</comment>
<protein>
    <submittedName>
        <fullName evidence="1">Uncharacterized protein</fullName>
    </submittedName>
</protein>
<dbReference type="Proteomes" id="UP000554520">
    <property type="component" value="Unassembled WGS sequence"/>
</dbReference>
<name>A0A839U9K0_9HYPH</name>
<dbReference type="AlphaFoldDB" id="A0A839U9K0"/>
<organism evidence="1 2">
    <name type="scientific">Phyllobacterium trifolii</name>
    <dbReference type="NCBI Taxonomy" id="300193"/>
    <lineage>
        <taxon>Bacteria</taxon>
        <taxon>Pseudomonadati</taxon>
        <taxon>Pseudomonadota</taxon>
        <taxon>Alphaproteobacteria</taxon>
        <taxon>Hyphomicrobiales</taxon>
        <taxon>Phyllobacteriaceae</taxon>
        <taxon>Phyllobacterium</taxon>
    </lineage>
</organism>
<dbReference type="RefSeq" id="WP_183663311.1">
    <property type="nucleotide sequence ID" value="NZ_JACHXN010000011.1"/>
</dbReference>
<keyword evidence="2" id="KW-1185">Reference proteome</keyword>
<dbReference type="EMBL" id="JACHXN010000011">
    <property type="protein sequence ID" value="MBB3147207.1"/>
    <property type="molecule type" value="Genomic_DNA"/>
</dbReference>
<sequence length="115" mass="12880">MLLFGLNKGETDMNAVGQEIQRYEQLIDDLWRVSLARLCKSLDSIDAPLLDYWQLASRTVPCLMGLSTGHPKLTGEGRPIITSDLVLFSESASLARTQSRWYRLGRKIDDGGPLQ</sequence>
<gene>
    <name evidence="1" type="ORF">FHS21_003623</name>
</gene>